<proteinExistence type="predicted"/>
<keyword evidence="6 7" id="KW-0472">Membrane</keyword>
<dbReference type="GO" id="GO:0005886">
    <property type="term" value="C:plasma membrane"/>
    <property type="evidence" value="ECO:0007669"/>
    <property type="project" value="UniProtKB-SubCell"/>
</dbReference>
<dbReference type="EMBL" id="WAGX01000005">
    <property type="protein sequence ID" value="KAB1438258.1"/>
    <property type="molecule type" value="Genomic_DNA"/>
</dbReference>
<dbReference type="Gene3D" id="3.40.720.10">
    <property type="entry name" value="Alkaline Phosphatase, subunit A"/>
    <property type="match status" value="1"/>
</dbReference>
<comment type="pathway">
    <text evidence="2">Cell wall biogenesis; lipoteichoic acid biosynthesis.</text>
</comment>
<feature type="transmembrane region" description="Helical" evidence="7">
    <location>
        <begin position="128"/>
        <end position="145"/>
    </location>
</feature>
<feature type="transmembrane region" description="Helical" evidence="7">
    <location>
        <begin position="204"/>
        <end position="221"/>
    </location>
</feature>
<dbReference type="PANTHER" id="PTHR47371">
    <property type="entry name" value="LIPOTEICHOIC ACID SYNTHASE"/>
    <property type="match status" value="1"/>
</dbReference>
<dbReference type="InterPro" id="IPR017850">
    <property type="entry name" value="Alkaline_phosphatase_core_sf"/>
</dbReference>
<keyword evidence="10" id="KW-1185">Reference proteome</keyword>
<protein>
    <submittedName>
        <fullName evidence="9">LTA synthase family protein</fullName>
    </submittedName>
</protein>
<evidence type="ECO:0000256" key="2">
    <source>
        <dbReference type="ARBA" id="ARBA00004936"/>
    </source>
</evidence>
<gene>
    <name evidence="9" type="ORF">F7O84_11955</name>
</gene>
<evidence type="ECO:0000256" key="7">
    <source>
        <dbReference type="SAM" id="Phobius"/>
    </source>
</evidence>
<accession>A0A7V7UBM9</accession>
<dbReference type="AlphaFoldDB" id="A0A7V7UBM9"/>
<dbReference type="RefSeq" id="WP_151145381.1">
    <property type="nucleotide sequence ID" value="NZ_WAGX01000005.1"/>
</dbReference>
<dbReference type="OrthoDB" id="243547at2"/>
<comment type="subcellular location">
    <subcellularLocation>
        <location evidence="1">Cell membrane</location>
        <topology evidence="1">Multi-pass membrane protein</topology>
    </subcellularLocation>
</comment>
<evidence type="ECO:0000313" key="9">
    <source>
        <dbReference type="EMBL" id="KAB1438258.1"/>
    </source>
</evidence>
<dbReference type="Pfam" id="PF00884">
    <property type="entry name" value="Sulfatase"/>
    <property type="match status" value="1"/>
</dbReference>
<evidence type="ECO:0000313" key="10">
    <source>
        <dbReference type="Proteomes" id="UP000461768"/>
    </source>
</evidence>
<keyword evidence="3" id="KW-1003">Cell membrane</keyword>
<dbReference type="PANTHER" id="PTHR47371:SF3">
    <property type="entry name" value="PHOSPHOGLYCEROL TRANSFERASE I"/>
    <property type="match status" value="1"/>
</dbReference>
<evidence type="ECO:0000256" key="6">
    <source>
        <dbReference type="ARBA" id="ARBA00023136"/>
    </source>
</evidence>
<dbReference type="SUPFAM" id="SSF53649">
    <property type="entry name" value="Alkaline phosphatase-like"/>
    <property type="match status" value="1"/>
</dbReference>
<keyword evidence="5 7" id="KW-1133">Transmembrane helix</keyword>
<feature type="transmembrane region" description="Helical" evidence="7">
    <location>
        <begin position="91"/>
        <end position="108"/>
    </location>
</feature>
<feature type="domain" description="Sulfatase N-terminal" evidence="8">
    <location>
        <begin position="319"/>
        <end position="601"/>
    </location>
</feature>
<dbReference type="Proteomes" id="UP000461768">
    <property type="component" value="Unassembled WGS sequence"/>
</dbReference>
<dbReference type="InterPro" id="IPR050448">
    <property type="entry name" value="OpgB/LTA_synthase_biosynth"/>
</dbReference>
<evidence type="ECO:0000259" key="8">
    <source>
        <dbReference type="Pfam" id="PF00884"/>
    </source>
</evidence>
<evidence type="ECO:0000256" key="4">
    <source>
        <dbReference type="ARBA" id="ARBA00022692"/>
    </source>
</evidence>
<evidence type="ECO:0000256" key="5">
    <source>
        <dbReference type="ARBA" id="ARBA00022989"/>
    </source>
</evidence>
<comment type="caution">
    <text evidence="9">The sequence shown here is derived from an EMBL/GenBank/DDBJ whole genome shotgun (WGS) entry which is preliminary data.</text>
</comment>
<organism evidence="9 10">
    <name type="scientific">Candidatus Galacturonatibacter soehngenii</name>
    <dbReference type="NCBI Taxonomy" id="2307010"/>
    <lineage>
        <taxon>Bacteria</taxon>
        <taxon>Bacillati</taxon>
        <taxon>Bacillota</taxon>
        <taxon>Clostridia</taxon>
        <taxon>Lachnospirales</taxon>
        <taxon>Lachnospiraceae</taxon>
        <taxon>Candidatus Galacturonatibacter</taxon>
    </lineage>
</organism>
<feature type="transmembrane region" description="Helical" evidence="7">
    <location>
        <begin position="233"/>
        <end position="253"/>
    </location>
</feature>
<reference evidence="9 10" key="1">
    <citation type="submission" date="2019-09" db="EMBL/GenBank/DDBJ databases">
        <authorList>
            <person name="Valk L.C."/>
        </authorList>
    </citation>
    <scope>NUCLEOTIDE SEQUENCE [LARGE SCALE GENOMIC DNA]</scope>
    <source>
        <strain evidence="9">GalUA</strain>
    </source>
</reference>
<reference evidence="9 10" key="2">
    <citation type="submission" date="2020-02" db="EMBL/GenBank/DDBJ databases">
        <title>Candidatus Galacturonibacter soehngenii shows hetero-acetogenic catabolism of galacturonic acid but lacks a canonical carbon monoxide dehydrogenase/acetyl-CoA synthase complex.</title>
        <authorList>
            <person name="Diender M."/>
            <person name="Stouten G.R."/>
            <person name="Petersen J.F."/>
            <person name="Nielsen P.H."/>
            <person name="Dueholm M.S."/>
            <person name="Pronk J.T."/>
            <person name="Van Loosdrecht M.C.M."/>
        </authorList>
    </citation>
    <scope>NUCLEOTIDE SEQUENCE [LARGE SCALE GENOMIC DNA]</scope>
    <source>
        <strain evidence="9">GalUA</strain>
    </source>
</reference>
<feature type="transmembrane region" description="Helical" evidence="7">
    <location>
        <begin position="21"/>
        <end position="41"/>
    </location>
</feature>
<name>A0A7V7UBM9_9FIRM</name>
<evidence type="ECO:0000256" key="1">
    <source>
        <dbReference type="ARBA" id="ARBA00004651"/>
    </source>
</evidence>
<feature type="transmembrane region" description="Helical" evidence="7">
    <location>
        <begin position="61"/>
        <end position="79"/>
    </location>
</feature>
<evidence type="ECO:0000256" key="3">
    <source>
        <dbReference type="ARBA" id="ARBA00022475"/>
    </source>
</evidence>
<keyword evidence="4 7" id="KW-0812">Transmembrane</keyword>
<sequence length="688" mass="79696">MKNKILEMNENLKNIVTREKINCIARYATLIASAIWLWFFLVVNKGFITYTQDGVRDQNAYDTAVVSVIFAVLTLILALIKIKWNERINQVVSWGLFFLSPVYCYYAFEFYQKSIYNIVITSIRKRYILLDFIILSVIVLTLLVITNSIKAAIIGMTIIINLFGVINYYVYSFRGIVIVASDVFTAGTAASVAGDYEFFLDYHIYYMIIMTLFIVTAICKLKSFKAFPTWKFRVPAVVVCIAYFSMFLHVFIFSNQLADWKVKTKLFTPHTGYKLYGTFVAVVRSIGPLIVQEPEGYSISLIEEIAKEYSQETGTGERPNVIVIMNEAFSDLKTVNDFDTNEDYMPFIRSLEENTIKGWMYSSVFGGATANSEFEFLTGNSVALLPEGAIPYQLYVKKKFPSIVYNFESQNYTGNVAMHPYRANGYRRATAYPLIGFKQFISEEAFVDSARIRKYVSDEANFDKIIEVFEESKKQSKDPFFLFNITMQNHSGYENASQFPNFETKIKITDETYWNENAETYLSLIKYTDDAVKKLVNYFENVNEPTIIIFFGDHQPGLSSSWYNKLFGQKQSELDAETMMAKYRIPFFAWANYDIQEEEVDGISLNYLSAYIFNKIGLKLTPYQQFLLSMHEQIPIINSLGYFGADGKFYEYDEKKSPYYDLINKYRIVQYNNVHDSKNRVDEMFYLN</sequence>
<dbReference type="CDD" id="cd16015">
    <property type="entry name" value="LTA_synthase"/>
    <property type="match status" value="1"/>
</dbReference>
<dbReference type="InterPro" id="IPR000917">
    <property type="entry name" value="Sulfatase_N"/>
</dbReference>